<dbReference type="KEGG" id="vg:16512494"/>
<sequence>MEKGRRNKKKVRASLPAGCAPPRRRQRARLPKSRATNDLEEKKARQGQGKSICKQKHNKRKKKKKDNNKKKGGRVGARRKKRGARARALDAGRLGSAKNSARGPGRVSRPCTRGLDQPHKGPFFPNPLFQPKKKEDEPRGRDRDIATNTKKRSRTSVAVRVLEER</sequence>
<feature type="compositionally biased region" description="Basic and acidic residues" evidence="1">
    <location>
        <begin position="132"/>
        <end position="145"/>
    </location>
</feature>
<dbReference type="RefSeq" id="YP_008318636.2">
    <property type="nucleotide sequence ID" value="NC_021858.1"/>
</dbReference>
<feature type="compositionally biased region" description="Basic residues" evidence="1">
    <location>
        <begin position="1"/>
        <end position="12"/>
    </location>
</feature>
<organism evidence="2 3">
    <name type="scientific">Pandoravirus dulcis</name>
    <dbReference type="NCBI Taxonomy" id="1349409"/>
    <lineage>
        <taxon>Viruses</taxon>
        <taxon>Pandoravirus</taxon>
    </lineage>
</organism>
<name>S4VP01_9VIRU</name>
<protein>
    <submittedName>
        <fullName evidence="2">Uncharacterized protein</fullName>
    </submittedName>
</protein>
<dbReference type="EMBL" id="KC977570">
    <property type="protein sequence ID" value="AGO81967.2"/>
    <property type="molecule type" value="Genomic_DNA"/>
</dbReference>
<feature type="compositionally biased region" description="Basic and acidic residues" evidence="1">
    <location>
        <begin position="35"/>
        <end position="44"/>
    </location>
</feature>
<accession>S4VP01</accession>
<gene>
    <name evidence="2" type="ORF">pdul_cds_75</name>
</gene>
<dbReference type="GeneID" id="16512494"/>
<dbReference type="Proteomes" id="UP000201566">
    <property type="component" value="Segment"/>
</dbReference>
<evidence type="ECO:0000313" key="2">
    <source>
        <dbReference type="EMBL" id="AGO81967.2"/>
    </source>
</evidence>
<reference evidence="2 3" key="1">
    <citation type="journal article" date="2013" name="Science">
        <title>Pandoraviruses: amoeba viruses with genomes up to 2.5 Mb reaching that of parasitic eukaryotes.</title>
        <authorList>
            <person name="Philippe N."/>
            <person name="Legendre M."/>
            <person name="Doutre G."/>
            <person name="Coute Y."/>
            <person name="Poirot O."/>
            <person name="Lescot M."/>
            <person name="Arslan D."/>
            <person name="Seltzer V."/>
            <person name="Bertaux L."/>
            <person name="Bruley C."/>
            <person name="Garin J."/>
            <person name="Claverie J.M."/>
            <person name="Abergel C."/>
        </authorList>
    </citation>
    <scope>NUCLEOTIDE SEQUENCE [LARGE SCALE GENOMIC DNA]</scope>
    <source>
        <strain evidence="2">Melbourne</strain>
    </source>
</reference>
<feature type="compositionally biased region" description="Basic residues" evidence="1">
    <location>
        <begin position="22"/>
        <end position="32"/>
    </location>
</feature>
<evidence type="ECO:0000256" key="1">
    <source>
        <dbReference type="SAM" id="MobiDB-lite"/>
    </source>
</evidence>
<evidence type="ECO:0000313" key="3">
    <source>
        <dbReference type="Proteomes" id="UP000201566"/>
    </source>
</evidence>
<feature type="compositionally biased region" description="Basic residues" evidence="1">
    <location>
        <begin position="53"/>
        <end position="85"/>
    </location>
</feature>
<proteinExistence type="predicted"/>
<feature type="region of interest" description="Disordered" evidence="1">
    <location>
        <begin position="1"/>
        <end position="165"/>
    </location>
</feature>